<evidence type="ECO:0000313" key="2">
    <source>
        <dbReference type="EMBL" id="KPA83001.1"/>
    </source>
</evidence>
<name>A0A0N0VG80_LEPPY</name>
<dbReference type="EMBL" id="LGTL01000004">
    <property type="protein sequence ID" value="KPA83001.1"/>
    <property type="molecule type" value="Genomic_DNA"/>
</dbReference>
<accession>A0A0N0VG80</accession>
<dbReference type="GeneID" id="26903025"/>
<feature type="chain" id="PRO_5005861030" description="Transmembrane protein" evidence="1">
    <location>
        <begin position="24"/>
        <end position="1597"/>
    </location>
</feature>
<dbReference type="RefSeq" id="XP_015661440.1">
    <property type="nucleotide sequence ID" value="XM_015799838.1"/>
</dbReference>
<sequence>MQSLRRASGACAVALLALLLCDALVPSPYYTVTAATEEVEERALDPAAFSNLVQLTEAVLAPVWGTGGYAYAMDGFDANRTRSLRPVCIHTRTSPSLVTAPFTFAMFDRQFSPLYGVTADNTAASVRGQLDLQRRCYVSLAAAASIPLTSPTRTDTEACIAGFVSQAAQCALGSEDALDLNWTADALTSEASATAEPAQTTASLPASGLSASELFATFLNDYLPQRAWLRTVVPRSLDVLHTAMQAARVFHTSAAALTEADEVSDMQRAIASEWNTYLWNTYGPQLRRKWNLFYRFAVATLTRGGIAPSLKVNASVNVSGYSITGVAGPVRVTSCPLVDAWLPLRYSPDDLSVTRLAHFMEAALNGLAESLAAIHRSSSSGGNVAQTDDLLFHLIHSAYCVTTTNLFSLTALLDRAFLQVVSSAWLDVADRSDSWAWQTMRTASVTEAMNSASAFQSSTSAQVRALSSSLSTSLEKSFVRCLASFLDPTTPLTSTTVVSPSDCVRQFLETRDASVSLSENFTVLFELDQLSAVSSAGSVPGMTRYESVVALPVVGGAVRESLQWFAVQESALALTAQTSLFTPAPSSAPLSDSCTSGTQSPVSGRGGDWIYDCPAGTYVLEEDAACATCPSACAALRSAFARAAVPVYCPGDGLLHGCPPRPVDAVYAGSTDEGQTGPYAICRYACANVYTAPMNYSCLSVSGTYYNTAATGNVDVYNGGGLSPCREPTSLFPAAAPVRSQTRLYAFVGSGTTNAPLTCPFTLLHRATSSAVTLKALVAAGLAPPRPFFHLDAPVAAAASTLSPLLSRSGVTWEVEVQLNATQMYAMHAALRPSLKEQTGNGPATPTSTVAHELVAWQRISSDDSSAGDAERVLAWYLVSTFAQTSDGDNATVSLQFLLNLSVATPPTAAAPAASSVSTVDFTTASSSTTTSTTSVPSSLVVLSSAWLWSPSSSNTATAPLSTSTYRAVLNRATNTIAFYVDGSSTPLGATSVTVDWPLWAPAAPTTTMMTPEATTTNMGTNSAAASTDASFFLSVGGWVAGYAESRQWILVTPSTTASASHAASGSVTLPLYYDYLPGMVTRVLSAASLIHPLQDTLQSAENSWHAQASARAAAQAEQVAQLTSLLDLAHYVSIAPAVASSVSSTLHALALRTTKGLDGVCRPDYGVLPTSRSDAVCEVCMKGAYTVMDIATTAGSNRCTCVPQRVWTVETDAATNQPISVCRVRRAGPAMPQGSLTAAGTLYVDGDVVDRASATTARIPLGWYAAAAVASADSTLTTSLSTSVLCTLGLTSPTTTTNYSAEAHFNTSVMLRYTTGLGGETCEARAAAFGGGASSAAVSSPSFVVDSTSGITKPTYTDLRLYSTRLQAPALTGADITLKNNSALFTDQTVFAIGVHDYALLSFYAVHSILKMAQMTEYQLAFLAYVLRSATVSSKLDCDGDQRKGSAARDFTWVSGSALNTSVLWLNLTETITRDCVVTLRVTSTATAASESTVPFPSWPHSYLRVPPSIPPSSFFESSPTLVYVVRAPSAAFTATEKHNVLGELSSFLMAGCIVLLSLALGVLRAISEFAPSLELLPWRRYEREMEKLVTGEEDN</sequence>
<keyword evidence="1" id="KW-0732">Signal</keyword>
<dbReference type="VEuPathDB" id="TriTrypDB:LpyrH10_04_2840"/>
<comment type="caution">
    <text evidence="2">The sequence shown here is derived from an EMBL/GenBank/DDBJ whole genome shotgun (WGS) entry which is preliminary data.</text>
</comment>
<dbReference type="Proteomes" id="UP000037923">
    <property type="component" value="Unassembled WGS sequence"/>
</dbReference>
<dbReference type="OMA" id="TVDWPLW"/>
<gene>
    <name evidence="2" type="ORF">ABB37_02734</name>
</gene>
<proteinExistence type="predicted"/>
<reference evidence="2 3" key="1">
    <citation type="submission" date="2015-07" db="EMBL/GenBank/DDBJ databases">
        <title>High-quality genome of monoxenous trypanosomatid Leptomonas pyrrhocoris.</title>
        <authorList>
            <person name="Flegontov P."/>
            <person name="Butenko A."/>
            <person name="Firsov S."/>
            <person name="Vlcek C."/>
            <person name="Logacheva M.D."/>
            <person name="Field M."/>
            <person name="Filatov D."/>
            <person name="Flegontova O."/>
            <person name="Gerasimov E."/>
            <person name="Jackson A.P."/>
            <person name="Kelly S."/>
            <person name="Opperdoes F."/>
            <person name="O'Reilly A."/>
            <person name="Votypka J."/>
            <person name="Yurchenko V."/>
            <person name="Lukes J."/>
        </authorList>
    </citation>
    <scope>NUCLEOTIDE SEQUENCE [LARGE SCALE GENOMIC DNA]</scope>
    <source>
        <strain evidence="2">H10</strain>
    </source>
</reference>
<dbReference type="OrthoDB" id="272882at2759"/>
<evidence type="ECO:0000256" key="1">
    <source>
        <dbReference type="SAM" id="SignalP"/>
    </source>
</evidence>
<evidence type="ECO:0008006" key="4">
    <source>
        <dbReference type="Google" id="ProtNLM"/>
    </source>
</evidence>
<feature type="signal peptide" evidence="1">
    <location>
        <begin position="1"/>
        <end position="23"/>
    </location>
</feature>
<keyword evidence="3" id="KW-1185">Reference proteome</keyword>
<protein>
    <recommendedName>
        <fullName evidence="4">Transmembrane protein</fullName>
    </recommendedName>
</protein>
<evidence type="ECO:0000313" key="3">
    <source>
        <dbReference type="Proteomes" id="UP000037923"/>
    </source>
</evidence>
<organism evidence="2 3">
    <name type="scientific">Leptomonas pyrrhocoris</name>
    <name type="common">Firebug parasite</name>
    <dbReference type="NCBI Taxonomy" id="157538"/>
    <lineage>
        <taxon>Eukaryota</taxon>
        <taxon>Discoba</taxon>
        <taxon>Euglenozoa</taxon>
        <taxon>Kinetoplastea</taxon>
        <taxon>Metakinetoplastina</taxon>
        <taxon>Trypanosomatida</taxon>
        <taxon>Trypanosomatidae</taxon>
        <taxon>Leishmaniinae</taxon>
        <taxon>Leptomonas</taxon>
    </lineage>
</organism>